<organism evidence="7 8">
    <name type="scientific">Streptomyces shaanxiensis</name>
    <dbReference type="NCBI Taxonomy" id="653357"/>
    <lineage>
        <taxon>Bacteria</taxon>
        <taxon>Bacillati</taxon>
        <taxon>Actinomycetota</taxon>
        <taxon>Actinomycetes</taxon>
        <taxon>Kitasatosporales</taxon>
        <taxon>Streptomycetaceae</taxon>
        <taxon>Streptomyces</taxon>
    </lineage>
</organism>
<feature type="transmembrane region" description="Helical" evidence="6">
    <location>
        <begin position="392"/>
        <end position="412"/>
    </location>
</feature>
<feature type="transmembrane region" description="Helical" evidence="6">
    <location>
        <begin position="557"/>
        <end position="586"/>
    </location>
</feature>
<dbReference type="RefSeq" id="WP_345021030.1">
    <property type="nucleotide sequence ID" value="NZ_BAAAZY010000029.1"/>
</dbReference>
<comment type="subcellular location">
    <subcellularLocation>
        <location evidence="1">Cell membrane</location>
        <topology evidence="1">Multi-pass membrane protein</topology>
    </subcellularLocation>
</comment>
<evidence type="ECO:0000313" key="8">
    <source>
        <dbReference type="Proteomes" id="UP001499984"/>
    </source>
</evidence>
<dbReference type="PANTHER" id="PTHR30482:SF10">
    <property type="entry name" value="HIGH-AFFINITY BRANCHED-CHAIN AMINO ACID TRANSPORT PROTEIN BRAE"/>
    <property type="match status" value="1"/>
</dbReference>
<keyword evidence="4 6" id="KW-1133">Transmembrane helix</keyword>
<feature type="transmembrane region" description="Helical" evidence="6">
    <location>
        <begin position="478"/>
        <end position="497"/>
    </location>
</feature>
<accession>A0ABP7WCX8</accession>
<keyword evidence="2" id="KW-1003">Cell membrane</keyword>
<dbReference type="EMBL" id="BAAAZY010000029">
    <property type="protein sequence ID" value="GAA4086312.1"/>
    <property type="molecule type" value="Genomic_DNA"/>
</dbReference>
<feature type="transmembrane region" description="Helical" evidence="6">
    <location>
        <begin position="280"/>
        <end position="297"/>
    </location>
</feature>
<evidence type="ECO:0000256" key="5">
    <source>
        <dbReference type="ARBA" id="ARBA00023136"/>
    </source>
</evidence>
<dbReference type="InterPro" id="IPR001851">
    <property type="entry name" value="ABC_transp_permease"/>
</dbReference>
<protein>
    <recommendedName>
        <fullName evidence="9">Branched-chain amino acid ABC transporter permease</fullName>
    </recommendedName>
</protein>
<keyword evidence="3 6" id="KW-0812">Transmembrane</keyword>
<feature type="transmembrane region" description="Helical" evidence="6">
    <location>
        <begin position="34"/>
        <end position="53"/>
    </location>
</feature>
<dbReference type="CDD" id="cd06582">
    <property type="entry name" value="TM_PBP1_LivH_like"/>
    <property type="match status" value="1"/>
</dbReference>
<evidence type="ECO:0000256" key="6">
    <source>
        <dbReference type="SAM" id="Phobius"/>
    </source>
</evidence>
<dbReference type="PANTHER" id="PTHR30482">
    <property type="entry name" value="HIGH-AFFINITY BRANCHED-CHAIN AMINO ACID TRANSPORT SYSTEM PERMEASE"/>
    <property type="match status" value="1"/>
</dbReference>
<keyword evidence="5 6" id="KW-0472">Membrane</keyword>
<evidence type="ECO:0000256" key="2">
    <source>
        <dbReference type="ARBA" id="ARBA00022475"/>
    </source>
</evidence>
<feature type="transmembrane region" description="Helical" evidence="6">
    <location>
        <begin position="193"/>
        <end position="214"/>
    </location>
</feature>
<feature type="transmembrane region" description="Helical" evidence="6">
    <location>
        <begin position="99"/>
        <end position="118"/>
    </location>
</feature>
<gene>
    <name evidence="7" type="ORF">GCM10022233_81140</name>
</gene>
<dbReference type="InterPro" id="IPR043428">
    <property type="entry name" value="LivM-like"/>
</dbReference>
<feature type="transmembrane region" description="Helical" evidence="6">
    <location>
        <begin position="317"/>
        <end position="335"/>
    </location>
</feature>
<feature type="transmembrane region" description="Helical" evidence="6">
    <location>
        <begin position="606"/>
        <end position="627"/>
    </location>
</feature>
<feature type="transmembrane region" description="Helical" evidence="6">
    <location>
        <begin position="419"/>
        <end position="438"/>
    </location>
</feature>
<feature type="transmembrane region" description="Helical" evidence="6">
    <location>
        <begin position="347"/>
        <end position="372"/>
    </location>
</feature>
<feature type="transmembrane region" description="Helical" evidence="6">
    <location>
        <begin position="145"/>
        <end position="162"/>
    </location>
</feature>
<evidence type="ECO:0000256" key="3">
    <source>
        <dbReference type="ARBA" id="ARBA00022692"/>
    </source>
</evidence>
<reference evidence="8" key="1">
    <citation type="journal article" date="2019" name="Int. J. Syst. Evol. Microbiol.">
        <title>The Global Catalogue of Microorganisms (GCM) 10K type strain sequencing project: providing services to taxonomists for standard genome sequencing and annotation.</title>
        <authorList>
            <consortium name="The Broad Institute Genomics Platform"/>
            <consortium name="The Broad Institute Genome Sequencing Center for Infectious Disease"/>
            <person name="Wu L."/>
            <person name="Ma J."/>
        </authorList>
    </citation>
    <scope>NUCLEOTIDE SEQUENCE [LARGE SCALE GENOMIC DNA]</scope>
    <source>
        <strain evidence="8">JCM 16925</strain>
    </source>
</reference>
<evidence type="ECO:0000256" key="1">
    <source>
        <dbReference type="ARBA" id="ARBA00004651"/>
    </source>
</evidence>
<comment type="caution">
    <text evidence="7">The sequence shown here is derived from an EMBL/GenBank/DDBJ whole genome shotgun (WGS) entry which is preliminary data.</text>
</comment>
<feature type="transmembrane region" description="Helical" evidence="6">
    <location>
        <begin position="65"/>
        <end position="87"/>
    </location>
</feature>
<dbReference type="CDD" id="cd06581">
    <property type="entry name" value="TM_PBP1_LivM_like"/>
    <property type="match status" value="1"/>
</dbReference>
<keyword evidence="8" id="KW-1185">Reference proteome</keyword>
<evidence type="ECO:0000256" key="4">
    <source>
        <dbReference type="ARBA" id="ARBA00022989"/>
    </source>
</evidence>
<sequence>MEQILLFAVLGLGQGALIAGIALGVVATYRGSGIINLSTGAVAMVAGYIFWALSTGFFGFSLPTAAAMAGALMAALAVGVLTEVAVFKPLRAVSPLAKLAASLGILLTLQATVLLVFGTQPQQAPSILPSDAVTVLGVTTPVDRFILTGLVIAVALALGALYRWTRFGLATRAASENEQAALLAGLSPNSVSLANTLLSALIAGLLGVLAAPIVQVDSVTLPLQVVPALAAALFAGFTSLWIACSAGILIGVMQSVVYYLSTQSWFPTDNGNAMPGLQQLLIFILMIIALYVKGAGLPRRGEVVEQRLPAVPLPDRLLRPAVLATAAAALALIVLPFDFRQALTNSLIGAIIVLSYVVITGYVGQISVMQLALSGTAGFALSHLATGLHIPFPFNALGATLLATLLGVAAGISALRVRGVSLAVVTLAAALAMEQALFTNTSFGGTAGVTVPPPRLFGVNLGPGAAFRGLDGNEPSPLFGFLVLSVAAALGLYVANLRRTGLGRRMLAVRSNERAAAAAGVNVRGVKIAAFAISSFIASAAGTLYGYNFGSVSAVRFTALAALGLIGFAYIGGITMVSGAVIAGLMSTEALIPHALDKWFGVKGTWALLFAGVSLIVTLIANPDGIAGAGHRRKKARQAARAAKAAPAIAVNAAPDTAGAETAPTPEEVAR</sequence>
<dbReference type="Pfam" id="PF02653">
    <property type="entry name" value="BPD_transp_2"/>
    <property type="match status" value="2"/>
</dbReference>
<proteinExistence type="predicted"/>
<feature type="transmembrane region" description="Helical" evidence="6">
    <location>
        <begin position="226"/>
        <end position="259"/>
    </location>
</feature>
<dbReference type="Proteomes" id="UP001499984">
    <property type="component" value="Unassembled WGS sequence"/>
</dbReference>
<evidence type="ECO:0000313" key="7">
    <source>
        <dbReference type="EMBL" id="GAA4086312.1"/>
    </source>
</evidence>
<name>A0ABP7WCX8_9ACTN</name>
<evidence type="ECO:0008006" key="9">
    <source>
        <dbReference type="Google" id="ProtNLM"/>
    </source>
</evidence>
<feature type="transmembrane region" description="Helical" evidence="6">
    <location>
        <begin position="6"/>
        <end position="27"/>
    </location>
</feature>